<dbReference type="SMART" id="SM00320">
    <property type="entry name" value="WD40"/>
    <property type="match status" value="2"/>
</dbReference>
<organism evidence="2 4">
    <name type="scientific">Rozella allomycis (strain CSF55)</name>
    <dbReference type="NCBI Taxonomy" id="988480"/>
    <lineage>
        <taxon>Eukaryota</taxon>
        <taxon>Fungi</taxon>
        <taxon>Fungi incertae sedis</taxon>
        <taxon>Cryptomycota</taxon>
        <taxon>Cryptomycota incertae sedis</taxon>
        <taxon>Rozella</taxon>
    </lineage>
</organism>
<protein>
    <submittedName>
        <fullName evidence="3">WD40 repeat-like protein</fullName>
    </submittedName>
</protein>
<dbReference type="InterPro" id="IPR001680">
    <property type="entry name" value="WD40_rpt"/>
</dbReference>
<dbReference type="InterPro" id="IPR015943">
    <property type="entry name" value="WD40/YVTN_repeat-like_dom_sf"/>
</dbReference>
<reference evidence="2 4" key="1">
    <citation type="journal article" date="2013" name="Curr. Biol.">
        <title>Shared signatures of parasitism and phylogenomics unite Cryptomycota and microsporidia.</title>
        <authorList>
            <person name="James T.Y."/>
            <person name="Pelin A."/>
            <person name="Bonen L."/>
            <person name="Ahrendt S."/>
            <person name="Sain D."/>
            <person name="Corradi N."/>
            <person name="Stajich J.E."/>
        </authorList>
    </citation>
    <scope>NUCLEOTIDE SEQUENCE [LARGE SCALE GENOMIC DNA]</scope>
    <source>
        <strain evidence="2">CSF55</strain>
        <strain evidence="2">CSF55</strain>
    </source>
</reference>
<sequence length="796" mass="91841">MLKPAITNTFSLYLRFYFVIVLEIGMSVERIFSLSIPPPPANPPKRRLQSGPAKVSLTFVNHLRSRIGNSNPAQVNLDRVEEAENVKQCLLIKELCLNGIEYHGGMRNFFAKIYIMWDENKQMEKNVEPIVMKDAMVGLDEKLEISWIDCEKLKADISSLINNATLFIEIFNGLLGSEYCAPLCWAFCKLKEKTIEKNVKLKAFKLYTKRNKLKIDEIMSVPFMAIKENERVALKDCFLNLKLEKTELIEEKLEEGINERENIEIVEDIMKKDIEIKRRNPGEIVSIPKRSKEERLIEQKAKSCKGLKFSSYGEFCVSCFNNENDGFLALIKEREEILKVFERIFNFDISFNDQIIAACCENGQIYFWNSETGYLIEKIEIKDSCFILFIYENFENYILIGTKNGEILYYLINFDGIKISLGFVCTLKANSKPIKHLIFNKDSKNFCSADEGGIIKEWIRTSNGWDCIKTYNELSQRFTSKIQIPIKNFPRDCTVSRKLISKFNSKSILSPCGTFLISPSIDNNLYYISTENNQIVHSHDFDGEISALDFHPLEDKLYVIFKNSNKFKLVKFESDERNALKETSPVKESKKYSILDNLEIRESLEKRTSLLEVLKLIKNANDRISTSRVASRATSRASSPTKLTSFNANALLNKRFHSMSNIQREKISTVVQRFKSHSHLSSNHLSRQINENLRIEHNASEATSNKNKESKDVPSNLGVPKPYIRKSIYDLRAEPSVQRQKAASTTTLGKEKYLSLMPKETIENSIREHNRLKSEIMLHMKPNLSSQHRSYSERLK</sequence>
<evidence type="ECO:0000313" key="5">
    <source>
        <dbReference type="Proteomes" id="UP000281549"/>
    </source>
</evidence>
<dbReference type="InterPro" id="IPR036322">
    <property type="entry name" value="WD40_repeat_dom_sf"/>
</dbReference>
<keyword evidence="4" id="KW-1185">Reference proteome</keyword>
<dbReference type="EMBL" id="KE560897">
    <property type="protein sequence ID" value="EPZ35013.1"/>
    <property type="molecule type" value="Genomic_DNA"/>
</dbReference>
<dbReference type="OrthoDB" id="338631at2759"/>
<name>A0A075B2H5_ROZAC</name>
<reference evidence="3" key="3">
    <citation type="submission" date="2018-08" db="EMBL/GenBank/DDBJ databases">
        <title>Leveraging single-cell genomics to expand the Fungal Tree of Life.</title>
        <authorList>
            <consortium name="DOE Joint Genome Institute"/>
            <person name="Ahrendt S.R."/>
            <person name="Quandt C.A."/>
            <person name="Ciobanu D."/>
            <person name="Clum A."/>
            <person name="Salamov A."/>
            <person name="Andreopoulos B."/>
            <person name="Cheng J.-F."/>
            <person name="Woyke T."/>
            <person name="Pelin A."/>
            <person name="Henrissat B."/>
            <person name="Reynolds N."/>
            <person name="Benny G.L."/>
            <person name="Smith M.E."/>
            <person name="James T.Y."/>
            <person name="Grigoriev I.V."/>
        </authorList>
    </citation>
    <scope>NUCLEOTIDE SEQUENCE</scope>
    <source>
        <strain evidence="3">CSF55</strain>
    </source>
</reference>
<accession>A0A075B2H5</accession>
<proteinExistence type="predicted"/>
<dbReference type="Gene3D" id="2.130.10.10">
    <property type="entry name" value="YVTN repeat-like/Quinoprotein amine dehydrogenase"/>
    <property type="match status" value="1"/>
</dbReference>
<evidence type="ECO:0000313" key="4">
    <source>
        <dbReference type="Proteomes" id="UP000030755"/>
    </source>
</evidence>
<feature type="region of interest" description="Disordered" evidence="1">
    <location>
        <begin position="700"/>
        <end position="719"/>
    </location>
</feature>
<evidence type="ECO:0000313" key="2">
    <source>
        <dbReference type="EMBL" id="EPZ35013.1"/>
    </source>
</evidence>
<evidence type="ECO:0000313" key="3">
    <source>
        <dbReference type="EMBL" id="RKP18885.1"/>
    </source>
</evidence>
<dbReference type="HOGENOM" id="CLU_353061_0_0_1"/>
<dbReference type="STRING" id="988480.A0A075B2H5"/>
<reference evidence="5" key="2">
    <citation type="journal article" date="2018" name="Nat. Microbiol.">
        <title>Leveraging single-cell genomics to expand the fungal tree of life.</title>
        <authorList>
            <person name="Ahrendt S.R."/>
            <person name="Quandt C.A."/>
            <person name="Ciobanu D."/>
            <person name="Clum A."/>
            <person name="Salamov A."/>
            <person name="Andreopoulos B."/>
            <person name="Cheng J.F."/>
            <person name="Woyke T."/>
            <person name="Pelin A."/>
            <person name="Henrissat B."/>
            <person name="Reynolds N.K."/>
            <person name="Benny G.L."/>
            <person name="Smith M.E."/>
            <person name="James T.Y."/>
            <person name="Grigoriev I.V."/>
        </authorList>
    </citation>
    <scope>NUCLEOTIDE SEQUENCE [LARGE SCALE GENOMIC DNA]</scope>
    <source>
        <strain evidence="5">CSF55</strain>
    </source>
</reference>
<gene>
    <name evidence="2" type="ORF">O9G_003199</name>
    <name evidence="3" type="ORF">ROZALSC1DRAFT_29465</name>
</gene>
<dbReference type="SUPFAM" id="SSF50978">
    <property type="entry name" value="WD40 repeat-like"/>
    <property type="match status" value="1"/>
</dbReference>
<dbReference type="EMBL" id="ML005343">
    <property type="protein sequence ID" value="RKP18885.1"/>
    <property type="molecule type" value="Genomic_DNA"/>
</dbReference>
<evidence type="ECO:0000256" key="1">
    <source>
        <dbReference type="SAM" id="MobiDB-lite"/>
    </source>
</evidence>
<dbReference type="Proteomes" id="UP000030755">
    <property type="component" value="Unassembled WGS sequence"/>
</dbReference>
<dbReference type="AlphaFoldDB" id="A0A075B2H5"/>
<dbReference type="Proteomes" id="UP000281549">
    <property type="component" value="Unassembled WGS sequence"/>
</dbReference>